<dbReference type="CDD" id="cd07323">
    <property type="entry name" value="LAM"/>
    <property type="match status" value="1"/>
</dbReference>
<dbReference type="GO" id="GO:0000339">
    <property type="term" value="F:RNA cap binding"/>
    <property type="evidence" value="ECO:0007669"/>
    <property type="project" value="InterPro"/>
</dbReference>
<feature type="compositionally biased region" description="Basic and acidic residues" evidence="3">
    <location>
        <begin position="302"/>
        <end position="330"/>
    </location>
</feature>
<feature type="compositionally biased region" description="Polar residues" evidence="3">
    <location>
        <begin position="569"/>
        <end position="590"/>
    </location>
</feature>
<evidence type="ECO:0000313" key="5">
    <source>
        <dbReference type="EMBL" id="KAF2018875.1"/>
    </source>
</evidence>
<dbReference type="SMART" id="SM00715">
    <property type="entry name" value="LA"/>
    <property type="match status" value="1"/>
</dbReference>
<feature type="compositionally biased region" description="Polar residues" evidence="3">
    <location>
        <begin position="78"/>
        <end position="111"/>
    </location>
</feature>
<dbReference type="PROSITE" id="PS50961">
    <property type="entry name" value="HTH_LA"/>
    <property type="match status" value="1"/>
</dbReference>
<dbReference type="AlphaFoldDB" id="A0A6A5Y024"/>
<dbReference type="SUPFAM" id="SSF46785">
    <property type="entry name" value="Winged helix' DNA-binding domain"/>
    <property type="match status" value="1"/>
</dbReference>
<feature type="compositionally biased region" description="Polar residues" evidence="3">
    <location>
        <begin position="1"/>
        <end position="22"/>
    </location>
</feature>
<feature type="domain" description="HTH La-type RNA-binding" evidence="4">
    <location>
        <begin position="669"/>
        <end position="763"/>
    </location>
</feature>
<feature type="region of interest" description="Disordered" evidence="3">
    <location>
        <begin position="762"/>
        <end position="819"/>
    </location>
</feature>
<dbReference type="GeneID" id="54278156"/>
<feature type="compositionally biased region" description="Polar residues" evidence="3">
    <location>
        <begin position="130"/>
        <end position="162"/>
    </location>
</feature>
<dbReference type="Pfam" id="PF21071">
    <property type="entry name" value="LARP1_HEAT"/>
    <property type="match status" value="1"/>
</dbReference>
<dbReference type="GO" id="GO:0048255">
    <property type="term" value="P:mRNA stabilization"/>
    <property type="evidence" value="ECO:0007669"/>
    <property type="project" value="InterPro"/>
</dbReference>
<dbReference type="InterPro" id="IPR045180">
    <property type="entry name" value="La_dom_prot"/>
</dbReference>
<feature type="compositionally biased region" description="Low complexity" evidence="3">
    <location>
        <begin position="361"/>
        <end position="370"/>
    </location>
</feature>
<dbReference type="GO" id="GO:0045727">
    <property type="term" value="P:positive regulation of translation"/>
    <property type="evidence" value="ECO:0007669"/>
    <property type="project" value="TreeGrafter"/>
</dbReference>
<dbReference type="RefSeq" id="XP_033387214.1">
    <property type="nucleotide sequence ID" value="XM_033520759.1"/>
</dbReference>
<feature type="compositionally biased region" description="Polar residues" evidence="3">
    <location>
        <begin position="447"/>
        <end position="469"/>
    </location>
</feature>
<feature type="compositionally biased region" description="Basic and acidic residues" evidence="3">
    <location>
        <begin position="480"/>
        <end position="494"/>
    </location>
</feature>
<evidence type="ECO:0000256" key="2">
    <source>
        <dbReference type="PROSITE-ProRule" id="PRU00332"/>
    </source>
</evidence>
<feature type="compositionally biased region" description="Basic and acidic residues" evidence="3">
    <location>
        <begin position="240"/>
        <end position="268"/>
    </location>
</feature>
<evidence type="ECO:0000313" key="6">
    <source>
        <dbReference type="Proteomes" id="UP000799778"/>
    </source>
</evidence>
<dbReference type="GO" id="GO:0010494">
    <property type="term" value="C:cytoplasmic stress granule"/>
    <property type="evidence" value="ECO:0007669"/>
    <property type="project" value="TreeGrafter"/>
</dbReference>
<feature type="compositionally biased region" description="Low complexity" evidence="3">
    <location>
        <begin position="25"/>
        <end position="46"/>
    </location>
</feature>
<organism evidence="5 6">
    <name type="scientific">Aaosphaeria arxii CBS 175.79</name>
    <dbReference type="NCBI Taxonomy" id="1450172"/>
    <lineage>
        <taxon>Eukaryota</taxon>
        <taxon>Fungi</taxon>
        <taxon>Dikarya</taxon>
        <taxon>Ascomycota</taxon>
        <taxon>Pezizomycotina</taxon>
        <taxon>Dothideomycetes</taxon>
        <taxon>Pleosporomycetidae</taxon>
        <taxon>Pleosporales</taxon>
        <taxon>Pleosporales incertae sedis</taxon>
        <taxon>Aaosphaeria</taxon>
    </lineage>
</organism>
<dbReference type="InterPro" id="IPR006607">
    <property type="entry name" value="DM15"/>
</dbReference>
<keyword evidence="1 2" id="KW-0694">RNA-binding</keyword>
<evidence type="ECO:0000256" key="3">
    <source>
        <dbReference type="SAM" id="MobiDB-lite"/>
    </source>
</evidence>
<evidence type="ECO:0000256" key="1">
    <source>
        <dbReference type="ARBA" id="ARBA00022884"/>
    </source>
</evidence>
<feature type="compositionally biased region" description="Polar residues" evidence="3">
    <location>
        <begin position="212"/>
        <end position="226"/>
    </location>
</feature>
<dbReference type="Proteomes" id="UP000799778">
    <property type="component" value="Unassembled WGS sequence"/>
</dbReference>
<sequence length="1060" mass="114081">MATTTQPRRQGNESTAPSTFSYAQAAKGLSGTATSATAPSKSTSGTNTPAKESRSNSIPAVASVPSWADDADADAEQANASNLNGARETTSQVSPPKQAVTQPATNGSAVSSPDLGASSASTAVKDDDVTSLQNGTAESWENKSQASTSVDKTSEPAETTAENAEKTKGKGKKADKAPPKVLLDAPIPTVNPWARRLEEQKAKVVQKPAAKTNQTNGVPQGPSSDATAKRSKLNPSSESGDAKDRNVTADGKHRQDRSKQEHDAEKSRKGGKGKPFDKNSASLPLPPTRDQESWPTPETAVDEDRKKNNGKADKTEKDRKDNGPASKKEWVSMPYTPTVVFSTPLPAATSRRGGRGGARGGAQNPARGNNIGANTAGSAEKDASVPTPSINGDQPKHGRADGSNVREGSPKEGRAANANAASAKTGTSSAEKSSKVASGAEADAHSRNVSSVTDAAVNSTTSAPNNNFPRQYPNRPGKGRRGDFAGGDRRKDGDVNSASKDNSGAADKRASANQNDAEDADRRSGAPQEGQVNPQKGAPSERRGGFNSFSGRERGGRGGNRGGRGGFQNGNHQFTNGHAPAVQSTSSFSLARSPPNFHPEQAAYFPAPSGHGRGYRNGPRSQSVTNENMFVRMPYPGMPQQLAPIQTFAPAQSYDYMPPVSAVPYSPYGVDQWTMTSMVSTQMEYYFSVENLCKDIFLRKHMDSQGFVFLSVLADFNRIKQLTTNIDIIKHVCHASPTIEYRVGVDGRDRLRRREGWEQWVLSSSDRDPSAQNDGPEELHSPPVPTFNGFDPRYPDMPLNGALHSSNNDVPTNEFKGKAESRNWENGTQDHVLDPNAPAVNGFGSANGHVNGVNGHAVEAPVNNAVSGEFDSFSDRSRNGVPESAWRRTERVAGSAARTPLYWVKNKDAPVESPPLDSSNEPYTNLREKALSQRQLSALGTCPHDMNVLYQFWSHFLIRNFNTTMYEEFRRFAFEDFLHNNSVVGFANLVKYYGDTLSSSQSLIRERVARDYVDLVRIEATILRPAFDQLQSSLREGGLSDRNRDTITQFLDPELKAFLG</sequence>
<feature type="compositionally biased region" description="Low complexity" evidence="3">
    <location>
        <begin position="415"/>
        <end position="431"/>
    </location>
</feature>
<feature type="compositionally biased region" description="Polar residues" evidence="3">
    <location>
        <begin position="47"/>
        <end position="58"/>
    </location>
</feature>
<feature type="compositionally biased region" description="Gly residues" evidence="3">
    <location>
        <begin position="557"/>
        <end position="568"/>
    </location>
</feature>
<dbReference type="InterPro" id="IPR036388">
    <property type="entry name" value="WH-like_DNA-bd_sf"/>
</dbReference>
<dbReference type="PANTHER" id="PTHR22792">
    <property type="entry name" value="LUPUS LA PROTEIN-RELATED"/>
    <property type="match status" value="1"/>
</dbReference>
<gene>
    <name evidence="5" type="ORF">BU24DRAFT_106974</name>
</gene>
<dbReference type="OrthoDB" id="340227at2759"/>
<feature type="compositionally biased region" description="Basic and acidic residues" evidence="3">
    <location>
        <begin position="163"/>
        <end position="178"/>
    </location>
</feature>
<keyword evidence="6" id="KW-1185">Reference proteome</keyword>
<dbReference type="Gene3D" id="1.10.10.10">
    <property type="entry name" value="Winged helix-like DNA-binding domain superfamily/Winged helix DNA-binding domain"/>
    <property type="match status" value="1"/>
</dbReference>
<dbReference type="EMBL" id="ML978067">
    <property type="protein sequence ID" value="KAF2018875.1"/>
    <property type="molecule type" value="Genomic_DNA"/>
</dbReference>
<protein>
    <recommendedName>
        <fullName evidence="4">HTH La-type RNA-binding domain-containing protein</fullName>
    </recommendedName>
</protein>
<dbReference type="Pfam" id="PF05383">
    <property type="entry name" value="La"/>
    <property type="match status" value="1"/>
</dbReference>
<name>A0A6A5Y024_9PLEO</name>
<reference evidence="5" key="1">
    <citation type="journal article" date="2020" name="Stud. Mycol.">
        <title>101 Dothideomycetes genomes: a test case for predicting lifestyles and emergence of pathogens.</title>
        <authorList>
            <person name="Haridas S."/>
            <person name="Albert R."/>
            <person name="Binder M."/>
            <person name="Bloem J."/>
            <person name="Labutti K."/>
            <person name="Salamov A."/>
            <person name="Andreopoulos B."/>
            <person name="Baker S."/>
            <person name="Barry K."/>
            <person name="Bills G."/>
            <person name="Bluhm B."/>
            <person name="Cannon C."/>
            <person name="Castanera R."/>
            <person name="Culley D."/>
            <person name="Daum C."/>
            <person name="Ezra D."/>
            <person name="Gonzalez J."/>
            <person name="Henrissat B."/>
            <person name="Kuo A."/>
            <person name="Liang C."/>
            <person name="Lipzen A."/>
            <person name="Lutzoni F."/>
            <person name="Magnuson J."/>
            <person name="Mondo S."/>
            <person name="Nolan M."/>
            <person name="Ohm R."/>
            <person name="Pangilinan J."/>
            <person name="Park H.-J."/>
            <person name="Ramirez L."/>
            <person name="Alfaro M."/>
            <person name="Sun H."/>
            <person name="Tritt A."/>
            <person name="Yoshinaga Y."/>
            <person name="Zwiers L.-H."/>
            <person name="Turgeon B."/>
            <person name="Goodwin S."/>
            <person name="Spatafora J."/>
            <person name="Crous P."/>
            <person name="Grigoriev I."/>
        </authorList>
    </citation>
    <scope>NUCLEOTIDE SEQUENCE</scope>
    <source>
        <strain evidence="5">CBS 175.79</strain>
    </source>
</reference>
<dbReference type="PANTHER" id="PTHR22792:SF132">
    <property type="entry name" value="LA-RELATED PROTEIN 1"/>
    <property type="match status" value="1"/>
</dbReference>
<accession>A0A6A5Y024</accession>
<dbReference type="GO" id="GO:0005829">
    <property type="term" value="C:cytosol"/>
    <property type="evidence" value="ECO:0007669"/>
    <property type="project" value="TreeGrafter"/>
</dbReference>
<proteinExistence type="predicted"/>
<evidence type="ECO:0000259" key="4">
    <source>
        <dbReference type="PROSITE" id="PS50961"/>
    </source>
</evidence>
<feature type="region of interest" description="Disordered" evidence="3">
    <location>
        <begin position="1"/>
        <end position="622"/>
    </location>
</feature>
<dbReference type="InterPro" id="IPR006630">
    <property type="entry name" value="La_HTH"/>
</dbReference>
<dbReference type="InterPro" id="IPR036390">
    <property type="entry name" value="WH_DNA-bd_sf"/>
</dbReference>